<organism evidence="1 2">
    <name type="scientific">Gigaspora margarita</name>
    <dbReference type="NCBI Taxonomy" id="4874"/>
    <lineage>
        <taxon>Eukaryota</taxon>
        <taxon>Fungi</taxon>
        <taxon>Fungi incertae sedis</taxon>
        <taxon>Mucoromycota</taxon>
        <taxon>Glomeromycotina</taxon>
        <taxon>Glomeromycetes</taxon>
        <taxon>Diversisporales</taxon>
        <taxon>Gigasporaceae</taxon>
        <taxon>Gigaspora</taxon>
    </lineage>
</organism>
<feature type="non-terminal residue" evidence="1">
    <location>
        <position position="59"/>
    </location>
</feature>
<dbReference type="EMBL" id="CAJVQB010101710">
    <property type="protein sequence ID" value="CAG8850562.1"/>
    <property type="molecule type" value="Genomic_DNA"/>
</dbReference>
<comment type="caution">
    <text evidence="1">The sequence shown here is derived from an EMBL/GenBank/DDBJ whole genome shotgun (WGS) entry which is preliminary data.</text>
</comment>
<evidence type="ECO:0000313" key="1">
    <source>
        <dbReference type="EMBL" id="CAG8850562.1"/>
    </source>
</evidence>
<keyword evidence="2" id="KW-1185">Reference proteome</keyword>
<protein>
    <submittedName>
        <fullName evidence="1">26576_t:CDS:1</fullName>
    </submittedName>
</protein>
<sequence>MVVENQTPCIIDKNKSCEVKTSNIEEKKTEATQEIALIAQSAQVLKEDMNGIKKNREKP</sequence>
<dbReference type="Proteomes" id="UP000789901">
    <property type="component" value="Unassembled WGS sequence"/>
</dbReference>
<gene>
    <name evidence="1" type="ORF">GMARGA_LOCUS40277</name>
</gene>
<evidence type="ECO:0000313" key="2">
    <source>
        <dbReference type="Proteomes" id="UP000789901"/>
    </source>
</evidence>
<name>A0ABN7XAF4_GIGMA</name>
<reference evidence="1 2" key="1">
    <citation type="submission" date="2021-06" db="EMBL/GenBank/DDBJ databases">
        <authorList>
            <person name="Kallberg Y."/>
            <person name="Tangrot J."/>
            <person name="Rosling A."/>
        </authorList>
    </citation>
    <scope>NUCLEOTIDE SEQUENCE [LARGE SCALE GENOMIC DNA]</scope>
    <source>
        <strain evidence="1 2">120-4 pot B 10/14</strain>
    </source>
</reference>
<accession>A0ABN7XAF4</accession>
<proteinExistence type="predicted"/>